<evidence type="ECO:0000313" key="8">
    <source>
        <dbReference type="EMBL" id="KAI1874680.1"/>
    </source>
</evidence>
<feature type="domain" description="Alcohol dehydrogenase-like C-terminal" evidence="6">
    <location>
        <begin position="207"/>
        <end position="347"/>
    </location>
</feature>
<sequence>MASNTAALPTTHRALVLRDVNIDPKVEQVPVPEVLPGTALLRVLASPIISYAKDVFLGNKRGYPYPLPLVPGASAVCRVAALGPDATSLEIGQLVQFDCLVRARDAQDGPKQFLSAFFDGFSAASKKLMRDAFRDGTFAEYVRVPLENVFVLDESRLLGSPGSGGLGLKVEELGELVALPVPFGGLNGVDLRPGEQVLISPATGPFGGAACMVALAMGAKVLAWGRDEKKLENVQGILETISHGRFRGMVNVVKLYNDPSKDAEAIKTAAGGRPIDVFFDISPPQAAGSTHLKTGIQSLRHSGRVSLMGGLMGDVPLPHHFIMHNDITLKGKWMYSRDDLLLLIKMVETGILKIGREGGCSVADTFGLDDWKQAWDVAEEKAGLGEKVLIKP</sequence>
<evidence type="ECO:0000256" key="4">
    <source>
        <dbReference type="ARBA" id="ARBA00022833"/>
    </source>
</evidence>
<gene>
    <name evidence="8" type="ORF">JX265_004888</name>
</gene>
<keyword evidence="4" id="KW-0862">Zinc</keyword>
<keyword evidence="3" id="KW-0479">Metal-binding</keyword>
<comment type="similarity">
    <text evidence="2">Belongs to the zinc-containing alcohol dehydrogenase family.</text>
</comment>
<dbReference type="AlphaFoldDB" id="A0A9P9WQ79"/>
<evidence type="ECO:0000256" key="3">
    <source>
        <dbReference type="ARBA" id="ARBA00022723"/>
    </source>
</evidence>
<dbReference type="EMBL" id="JAFIMR010000009">
    <property type="protein sequence ID" value="KAI1874680.1"/>
    <property type="molecule type" value="Genomic_DNA"/>
</dbReference>
<dbReference type="SUPFAM" id="SSF50129">
    <property type="entry name" value="GroES-like"/>
    <property type="match status" value="1"/>
</dbReference>
<reference evidence="8" key="1">
    <citation type="submission" date="2021-03" db="EMBL/GenBank/DDBJ databases">
        <title>Revisited historic fungal species revealed as producer of novel bioactive compounds through whole genome sequencing and comparative genomics.</title>
        <authorList>
            <person name="Vignolle G.A."/>
            <person name="Hochenegger N."/>
            <person name="Mach R.L."/>
            <person name="Mach-Aigner A.R."/>
            <person name="Javad Rahimi M."/>
            <person name="Salim K.A."/>
            <person name="Chan C.M."/>
            <person name="Lim L.B.L."/>
            <person name="Cai F."/>
            <person name="Druzhinina I.S."/>
            <person name="U'Ren J.M."/>
            <person name="Derntl C."/>
        </authorList>
    </citation>
    <scope>NUCLEOTIDE SEQUENCE</scope>
    <source>
        <strain evidence="8">TUCIM 5799</strain>
    </source>
</reference>
<proteinExistence type="inferred from homology"/>
<comment type="cofactor">
    <cofactor evidence="1">
        <name>Zn(2+)</name>
        <dbReference type="ChEBI" id="CHEBI:29105"/>
    </cofactor>
</comment>
<dbReference type="Pfam" id="PF00107">
    <property type="entry name" value="ADH_zinc_N"/>
    <property type="match status" value="1"/>
</dbReference>
<evidence type="ECO:0000313" key="9">
    <source>
        <dbReference type="Proteomes" id="UP000829685"/>
    </source>
</evidence>
<name>A0A9P9WQ79_9PEZI</name>
<dbReference type="InterPro" id="IPR013149">
    <property type="entry name" value="ADH-like_C"/>
</dbReference>
<accession>A0A9P9WQ79</accession>
<evidence type="ECO:0000256" key="2">
    <source>
        <dbReference type="ARBA" id="ARBA00008072"/>
    </source>
</evidence>
<dbReference type="Gene3D" id="3.90.180.10">
    <property type="entry name" value="Medium-chain alcohol dehydrogenases, catalytic domain"/>
    <property type="match status" value="1"/>
</dbReference>
<dbReference type="SUPFAM" id="SSF51735">
    <property type="entry name" value="NAD(P)-binding Rossmann-fold domains"/>
    <property type="match status" value="1"/>
</dbReference>
<dbReference type="Pfam" id="PF08240">
    <property type="entry name" value="ADH_N"/>
    <property type="match status" value="1"/>
</dbReference>
<protein>
    <recommendedName>
        <fullName evidence="10">Alcohol dehydrogenase</fullName>
    </recommendedName>
</protein>
<dbReference type="GO" id="GO:0046872">
    <property type="term" value="F:metal ion binding"/>
    <property type="evidence" value="ECO:0007669"/>
    <property type="project" value="UniProtKB-KW"/>
</dbReference>
<keyword evidence="9" id="KW-1185">Reference proteome</keyword>
<dbReference type="Proteomes" id="UP000829685">
    <property type="component" value="Unassembled WGS sequence"/>
</dbReference>
<keyword evidence="5" id="KW-0560">Oxidoreductase</keyword>
<dbReference type="GO" id="GO:0016491">
    <property type="term" value="F:oxidoreductase activity"/>
    <property type="evidence" value="ECO:0007669"/>
    <property type="project" value="UniProtKB-KW"/>
</dbReference>
<organism evidence="8 9">
    <name type="scientific">Neoarthrinium moseri</name>
    <dbReference type="NCBI Taxonomy" id="1658444"/>
    <lineage>
        <taxon>Eukaryota</taxon>
        <taxon>Fungi</taxon>
        <taxon>Dikarya</taxon>
        <taxon>Ascomycota</taxon>
        <taxon>Pezizomycotina</taxon>
        <taxon>Sordariomycetes</taxon>
        <taxon>Xylariomycetidae</taxon>
        <taxon>Amphisphaeriales</taxon>
        <taxon>Apiosporaceae</taxon>
        <taxon>Neoarthrinium</taxon>
    </lineage>
</organism>
<dbReference type="PANTHER" id="PTHR43350:SF17">
    <property type="entry name" value="NAD-DEPENDENT ALCOHOL DEHYDROGENASE"/>
    <property type="match status" value="1"/>
</dbReference>
<dbReference type="InterPro" id="IPR013154">
    <property type="entry name" value="ADH-like_N"/>
</dbReference>
<evidence type="ECO:0000256" key="1">
    <source>
        <dbReference type="ARBA" id="ARBA00001947"/>
    </source>
</evidence>
<feature type="domain" description="Alcohol dehydrogenase-like N-terminal" evidence="7">
    <location>
        <begin position="37"/>
        <end position="151"/>
    </location>
</feature>
<evidence type="ECO:0000256" key="5">
    <source>
        <dbReference type="ARBA" id="ARBA00023002"/>
    </source>
</evidence>
<dbReference type="InterPro" id="IPR011032">
    <property type="entry name" value="GroES-like_sf"/>
</dbReference>
<evidence type="ECO:0000259" key="6">
    <source>
        <dbReference type="Pfam" id="PF00107"/>
    </source>
</evidence>
<evidence type="ECO:0008006" key="10">
    <source>
        <dbReference type="Google" id="ProtNLM"/>
    </source>
</evidence>
<evidence type="ECO:0000259" key="7">
    <source>
        <dbReference type="Pfam" id="PF08240"/>
    </source>
</evidence>
<comment type="caution">
    <text evidence="8">The sequence shown here is derived from an EMBL/GenBank/DDBJ whole genome shotgun (WGS) entry which is preliminary data.</text>
</comment>
<dbReference type="PANTHER" id="PTHR43350">
    <property type="entry name" value="NAD-DEPENDENT ALCOHOL DEHYDROGENASE"/>
    <property type="match status" value="1"/>
</dbReference>
<dbReference type="CDD" id="cd05188">
    <property type="entry name" value="MDR"/>
    <property type="match status" value="1"/>
</dbReference>
<dbReference type="Gene3D" id="3.40.50.720">
    <property type="entry name" value="NAD(P)-binding Rossmann-like Domain"/>
    <property type="match status" value="1"/>
</dbReference>
<dbReference type="InterPro" id="IPR036291">
    <property type="entry name" value="NAD(P)-bd_dom_sf"/>
</dbReference>